<keyword evidence="1" id="KW-1185">Reference proteome</keyword>
<protein>
    <submittedName>
        <fullName evidence="2">Acyl-CoA_dh_N domain-containing protein</fullName>
    </submittedName>
</protein>
<dbReference type="WBParaSite" id="ACAC_0000827401-mRNA-1">
    <property type="protein sequence ID" value="ACAC_0000827401-mRNA-1"/>
    <property type="gene ID" value="ACAC_0000827401"/>
</dbReference>
<dbReference type="Proteomes" id="UP000035642">
    <property type="component" value="Unassembled WGS sequence"/>
</dbReference>
<dbReference type="STRING" id="6313.A0A0K0DCH7"/>
<reference evidence="1" key="1">
    <citation type="submission" date="2012-09" db="EMBL/GenBank/DDBJ databases">
        <authorList>
            <person name="Martin A.A."/>
        </authorList>
    </citation>
    <scope>NUCLEOTIDE SEQUENCE</scope>
</reference>
<organism evidence="1 2">
    <name type="scientific">Angiostrongylus cantonensis</name>
    <name type="common">Rat lungworm</name>
    <dbReference type="NCBI Taxonomy" id="6313"/>
    <lineage>
        <taxon>Eukaryota</taxon>
        <taxon>Metazoa</taxon>
        <taxon>Ecdysozoa</taxon>
        <taxon>Nematoda</taxon>
        <taxon>Chromadorea</taxon>
        <taxon>Rhabditida</taxon>
        <taxon>Rhabditina</taxon>
        <taxon>Rhabditomorpha</taxon>
        <taxon>Strongyloidea</taxon>
        <taxon>Metastrongylidae</taxon>
        <taxon>Angiostrongylus</taxon>
    </lineage>
</organism>
<reference evidence="2" key="2">
    <citation type="submission" date="2017-02" db="UniProtKB">
        <authorList>
            <consortium name="WormBaseParasite"/>
        </authorList>
    </citation>
    <scope>IDENTIFICATION</scope>
</reference>
<accession>A0A0K0DCH7</accession>
<sequence length="144" mass="15729">MVCTICTCNARTLASESSIVQARIGHDVIGLAETRRHHPFNAVYDTGEGLFLGTCDNRGVGCVGVLVNTSLSMNIGSFEQQATRIGRSHTFFAHVLLCTAAVHQIIGVLAKKTALKNAKPPKRQLLYANTFYSINFVFACREKQ</sequence>
<proteinExistence type="predicted"/>
<name>A0A0K0DCH7_ANGCA</name>
<evidence type="ECO:0000313" key="1">
    <source>
        <dbReference type="Proteomes" id="UP000035642"/>
    </source>
</evidence>
<evidence type="ECO:0000313" key="2">
    <source>
        <dbReference type="WBParaSite" id="ACAC_0000827401-mRNA-1"/>
    </source>
</evidence>
<dbReference type="AlphaFoldDB" id="A0A0K0DCH7"/>